<keyword evidence="1" id="KW-1133">Transmembrane helix</keyword>
<dbReference type="AlphaFoldDB" id="A0A8J7WF78"/>
<keyword evidence="1" id="KW-0472">Membrane</keyword>
<dbReference type="Proteomes" id="UP000681356">
    <property type="component" value="Unassembled WGS sequence"/>
</dbReference>
<name>A0A8J7WF78_9RHOB</name>
<evidence type="ECO:0000313" key="3">
    <source>
        <dbReference type="Proteomes" id="UP000681356"/>
    </source>
</evidence>
<protein>
    <submittedName>
        <fullName evidence="2">Uncharacterized protein</fullName>
    </submittedName>
</protein>
<keyword evidence="1" id="KW-0812">Transmembrane</keyword>
<dbReference type="EMBL" id="JAGTUU010000003">
    <property type="protein sequence ID" value="MBS0124238.1"/>
    <property type="molecule type" value="Genomic_DNA"/>
</dbReference>
<accession>A0A8J7WF78</accession>
<comment type="caution">
    <text evidence="2">The sequence shown here is derived from an EMBL/GenBank/DDBJ whole genome shotgun (WGS) entry which is preliminary data.</text>
</comment>
<organism evidence="2 3">
    <name type="scientific">Thetidibacter halocola</name>
    <dbReference type="NCBI Taxonomy" id="2827239"/>
    <lineage>
        <taxon>Bacteria</taxon>
        <taxon>Pseudomonadati</taxon>
        <taxon>Pseudomonadota</taxon>
        <taxon>Alphaproteobacteria</taxon>
        <taxon>Rhodobacterales</taxon>
        <taxon>Roseobacteraceae</taxon>
        <taxon>Thetidibacter</taxon>
    </lineage>
</organism>
<sequence length="153" mass="16778">MKELSYFASYHRRGILMDLRASLDDLLKAVRLFSAAAVIIGYTVASGIAPVKIKNSIEFEQRIMMDRWWAGDEDGTIMALKHGILLTGKAAILRIDDTWYGLAFVEEPAVEVPFLQNLLTASFAAVSAMWVAASTAALVALLGFAALAYFVFI</sequence>
<feature type="transmembrane region" description="Helical" evidence="1">
    <location>
        <begin position="128"/>
        <end position="152"/>
    </location>
</feature>
<evidence type="ECO:0000256" key="1">
    <source>
        <dbReference type="SAM" id="Phobius"/>
    </source>
</evidence>
<proteinExistence type="predicted"/>
<keyword evidence="3" id="KW-1185">Reference proteome</keyword>
<reference evidence="2" key="1">
    <citation type="submission" date="2021-04" db="EMBL/GenBank/DDBJ databases">
        <authorList>
            <person name="Yoon J."/>
        </authorList>
    </citation>
    <scope>NUCLEOTIDE SEQUENCE</scope>
    <source>
        <strain evidence="2">KMU-90</strain>
    </source>
</reference>
<feature type="transmembrane region" description="Helical" evidence="1">
    <location>
        <begin position="29"/>
        <end position="49"/>
    </location>
</feature>
<evidence type="ECO:0000313" key="2">
    <source>
        <dbReference type="EMBL" id="MBS0124238.1"/>
    </source>
</evidence>
<gene>
    <name evidence="2" type="ORF">KB874_08820</name>
</gene>